<name>A0ABN7VYQ4_GIGMA</name>
<evidence type="ECO:0000313" key="2">
    <source>
        <dbReference type="EMBL" id="CAG8804584.1"/>
    </source>
</evidence>
<proteinExistence type="predicted"/>
<keyword evidence="3" id="KW-1185">Reference proteome</keyword>
<feature type="region of interest" description="Disordered" evidence="1">
    <location>
        <begin position="1"/>
        <end position="40"/>
    </location>
</feature>
<dbReference type="EMBL" id="CAJVQB010024639">
    <property type="protein sequence ID" value="CAG8804584.1"/>
    <property type="molecule type" value="Genomic_DNA"/>
</dbReference>
<dbReference type="Proteomes" id="UP000789901">
    <property type="component" value="Unassembled WGS sequence"/>
</dbReference>
<reference evidence="2 3" key="1">
    <citation type="submission" date="2021-06" db="EMBL/GenBank/DDBJ databases">
        <authorList>
            <person name="Kallberg Y."/>
            <person name="Tangrot J."/>
            <person name="Rosling A."/>
        </authorList>
    </citation>
    <scope>NUCLEOTIDE SEQUENCE [LARGE SCALE GENOMIC DNA]</scope>
    <source>
        <strain evidence="2 3">120-4 pot B 10/14</strain>
    </source>
</reference>
<feature type="compositionally biased region" description="Polar residues" evidence="1">
    <location>
        <begin position="12"/>
        <end position="27"/>
    </location>
</feature>
<sequence length="214" mass="24398">MSSIISKRISQDESNNDSQILETNRINSSEDSASDKSISEYSYGKKRKKIKVKKSVGRPEDPVNHEYIKLGVYDKNGHVAMKLSVKKVSNMAKLHAYYVTNACYKLNYVGQNLSESDFLQMMQNYTHLLTSGVAMFEEDIQLYNSEDDFDDLEDDLEDNPITNEVDSNIFEIENRVNLNLALNNTDQPLVLDEVINYGEKDFDVGVLVNQGMQM</sequence>
<comment type="caution">
    <text evidence="2">The sequence shown here is derived from an EMBL/GenBank/DDBJ whole genome shotgun (WGS) entry which is preliminary data.</text>
</comment>
<evidence type="ECO:0000256" key="1">
    <source>
        <dbReference type="SAM" id="MobiDB-lite"/>
    </source>
</evidence>
<organism evidence="2 3">
    <name type="scientific">Gigaspora margarita</name>
    <dbReference type="NCBI Taxonomy" id="4874"/>
    <lineage>
        <taxon>Eukaryota</taxon>
        <taxon>Fungi</taxon>
        <taxon>Fungi incertae sedis</taxon>
        <taxon>Mucoromycota</taxon>
        <taxon>Glomeromycotina</taxon>
        <taxon>Glomeromycetes</taxon>
        <taxon>Diversisporales</taxon>
        <taxon>Gigasporaceae</taxon>
        <taxon>Gigaspora</taxon>
    </lineage>
</organism>
<evidence type="ECO:0000313" key="3">
    <source>
        <dbReference type="Proteomes" id="UP000789901"/>
    </source>
</evidence>
<gene>
    <name evidence="2" type="ORF">GMARGA_LOCUS23899</name>
</gene>
<accession>A0ABN7VYQ4</accession>
<protein>
    <submittedName>
        <fullName evidence="2">27729_t:CDS:1</fullName>
    </submittedName>
</protein>